<feature type="region of interest" description="Disordered" evidence="1">
    <location>
        <begin position="134"/>
        <end position="231"/>
    </location>
</feature>
<feature type="compositionally biased region" description="Basic and acidic residues" evidence="1">
    <location>
        <begin position="298"/>
        <end position="311"/>
    </location>
</feature>
<dbReference type="InParanoid" id="A0A401G790"/>
<feature type="compositionally biased region" description="Polar residues" evidence="1">
    <location>
        <begin position="165"/>
        <end position="176"/>
    </location>
</feature>
<keyword evidence="3" id="KW-1185">Reference proteome</keyword>
<feature type="region of interest" description="Disordered" evidence="1">
    <location>
        <begin position="298"/>
        <end position="363"/>
    </location>
</feature>
<evidence type="ECO:0000313" key="3">
    <source>
        <dbReference type="Proteomes" id="UP000287166"/>
    </source>
</evidence>
<evidence type="ECO:0000256" key="1">
    <source>
        <dbReference type="SAM" id="MobiDB-lite"/>
    </source>
</evidence>
<feature type="compositionally biased region" description="Basic and acidic residues" evidence="1">
    <location>
        <begin position="454"/>
        <end position="472"/>
    </location>
</feature>
<feature type="compositionally biased region" description="Acidic residues" evidence="1">
    <location>
        <begin position="332"/>
        <end position="353"/>
    </location>
</feature>
<accession>A0A401G790</accession>
<dbReference type="Proteomes" id="UP000287166">
    <property type="component" value="Unassembled WGS sequence"/>
</dbReference>
<evidence type="ECO:0000313" key="2">
    <source>
        <dbReference type="EMBL" id="GBE78032.1"/>
    </source>
</evidence>
<feature type="region of interest" description="Disordered" evidence="1">
    <location>
        <begin position="441"/>
        <end position="472"/>
    </location>
</feature>
<protein>
    <submittedName>
        <fullName evidence="2">Uncharacterized protein</fullName>
    </submittedName>
</protein>
<reference evidence="2 3" key="1">
    <citation type="journal article" date="2018" name="Sci. Rep.">
        <title>Genome sequence of the cauliflower mushroom Sparassis crispa (Hanabiratake) and its association with beneficial usage.</title>
        <authorList>
            <person name="Kiyama R."/>
            <person name="Furutani Y."/>
            <person name="Kawaguchi K."/>
            <person name="Nakanishi T."/>
        </authorList>
    </citation>
    <scope>NUCLEOTIDE SEQUENCE [LARGE SCALE GENOMIC DNA]</scope>
</reference>
<comment type="caution">
    <text evidence="2">The sequence shown here is derived from an EMBL/GenBank/DDBJ whole genome shotgun (WGS) entry which is preliminary data.</text>
</comment>
<dbReference type="RefSeq" id="XP_027608945.1">
    <property type="nucleotide sequence ID" value="XM_027753144.1"/>
</dbReference>
<dbReference type="Gene3D" id="1.10.10.60">
    <property type="entry name" value="Homeodomain-like"/>
    <property type="match status" value="1"/>
</dbReference>
<dbReference type="GeneID" id="38774949"/>
<proteinExistence type="predicted"/>
<feature type="compositionally biased region" description="Low complexity" evidence="1">
    <location>
        <begin position="134"/>
        <end position="147"/>
    </location>
</feature>
<feature type="compositionally biased region" description="Low complexity" evidence="1">
    <location>
        <begin position="209"/>
        <end position="220"/>
    </location>
</feature>
<dbReference type="STRING" id="139825.A0A401G790"/>
<dbReference type="OrthoDB" id="3194584at2759"/>
<gene>
    <name evidence="2" type="ORF">SCP_0109140</name>
</gene>
<sequence length="498" mass="55916">MLQNQFPMNIAQAQVNGANQFAGSFPSQLPDISGLNGMASLPQYMAHAFQNAYALNTHMMMTQQNWNNTQVIQNAPVGSPEDVEVIIKAIRISWVNGKSTREALEGLHGVNNHPASAWKDYYLEHDRSIVTRISVPESSGSSLASSSKQPKATSSRDSVDGVHVTISSSLRSKNINPPTSHPLPTPSTSNTPRVRSAASQRSYKDETTSSRPSSPNSCSSAHCPTPPPFDPRAALSGGRMAFTEADKVFYFKYIKWQVKQDPNVSRSKIATGLAEKAPHHSWQSWRSYFQQHRHAVDRILKPQRDTKRDQSSADDDSNSDEQDRSKYSSSEGSEESEEGEKELGDLEEFPDTDQDIRDMGDTGGPYTAADFRIAARFIAAKPDWEDLKFSEKWEPFHMKYPQRTAKAWAHFVMRNERTIRKLMQIYRQRPRRVFSVATGPRVERVNTSAPKRRHESENSHDGSRASKRIAVERNEEDLGVKVDLASPRLTGRRSSDIK</sequence>
<dbReference type="AlphaFoldDB" id="A0A401G790"/>
<dbReference type="EMBL" id="BFAD01000001">
    <property type="protein sequence ID" value="GBE78032.1"/>
    <property type="molecule type" value="Genomic_DNA"/>
</dbReference>
<name>A0A401G790_9APHY</name>
<organism evidence="2 3">
    <name type="scientific">Sparassis crispa</name>
    <dbReference type="NCBI Taxonomy" id="139825"/>
    <lineage>
        <taxon>Eukaryota</taxon>
        <taxon>Fungi</taxon>
        <taxon>Dikarya</taxon>
        <taxon>Basidiomycota</taxon>
        <taxon>Agaricomycotina</taxon>
        <taxon>Agaricomycetes</taxon>
        <taxon>Polyporales</taxon>
        <taxon>Sparassidaceae</taxon>
        <taxon>Sparassis</taxon>
    </lineage>
</organism>